<comment type="similarity">
    <text evidence="2">Belongs to the icosahedral plant coat protein family.</text>
</comment>
<keyword evidence="6" id="KW-1142">T=3 icosahedral capsid protein</keyword>
<feature type="compositionally biased region" description="Basic residues" evidence="7">
    <location>
        <begin position="1"/>
        <end position="20"/>
    </location>
</feature>
<evidence type="ECO:0000256" key="7">
    <source>
        <dbReference type="SAM" id="MobiDB-lite"/>
    </source>
</evidence>
<dbReference type="GO" id="GO:0005198">
    <property type="term" value="F:structural molecule activity"/>
    <property type="evidence" value="ECO:0007669"/>
    <property type="project" value="InterPro"/>
</dbReference>
<dbReference type="Gene3D" id="2.60.120.20">
    <property type="match status" value="1"/>
</dbReference>
<sequence>MEKGNKKLTKNQRRKTRKKSSQSGRTNSVVTPLWAPVSTGTVMQGGALSISSLNNKGDIRVCGREVVTEISVSNTPTPSVLQVIPETFPSRLKGLATSWSKFKWQAIKFVYMSICPTTERGSVHFGFLYDTVDNLPGTVGEISTLQGYTTGSVWAGTSGNELLEDGVYAKTPKDAVVARMDARRADKKYYPIVSTTQLTKSLNVDASLGNTYVPARLAILTADGTTAADKPQIVGRVYAVFCVDLIDTIASSLNV</sequence>
<evidence type="ECO:0000256" key="1">
    <source>
        <dbReference type="ARBA" id="ARBA00004328"/>
    </source>
</evidence>
<evidence type="ECO:0000256" key="6">
    <source>
        <dbReference type="ARBA" id="ARBA00023060"/>
    </source>
</evidence>
<dbReference type="Pfam" id="PF00729">
    <property type="entry name" value="Viral_coat"/>
    <property type="match status" value="1"/>
</dbReference>
<keyword evidence="5" id="KW-0946">Virion</keyword>
<feature type="compositionally biased region" description="Polar residues" evidence="7">
    <location>
        <begin position="21"/>
        <end position="30"/>
    </location>
</feature>
<dbReference type="EMBL" id="AY177608">
    <property type="protein sequence ID" value="AAO24321.1"/>
    <property type="molecule type" value="Genomic_RNA"/>
</dbReference>
<name>Q80QX4_9VIRU</name>
<dbReference type="InterPro" id="IPR029053">
    <property type="entry name" value="Viral_coat"/>
</dbReference>
<reference evidence="9 10" key="1">
    <citation type="submission" date="2013-03" db="EMBL/GenBank/DDBJ databases">
        <title>Turnip rosette virus: a Sobemovirus infecting Arabidopsis thaliana.</title>
        <authorList>
            <person name="Callaway A.S."/>
            <person name="Lommel S.A."/>
        </authorList>
    </citation>
    <scope>NUCLEOTIDE SEQUENCE [LARGE SCALE GENOMIC DNA]</scope>
</reference>
<evidence type="ECO:0000256" key="4">
    <source>
        <dbReference type="ARBA" id="ARBA00022561"/>
    </source>
</evidence>
<comment type="subcellular location">
    <subcellularLocation>
        <location evidence="1">Virion</location>
    </subcellularLocation>
</comment>
<organism evidence="9 10">
    <name type="scientific">Turnip rosette virus</name>
    <dbReference type="NCBI Taxonomy" id="218923"/>
    <lineage>
        <taxon>Viruses</taxon>
        <taxon>Riboviria</taxon>
        <taxon>Orthornavirae</taxon>
        <taxon>Pisuviricota</taxon>
        <taxon>Pisoniviricetes</taxon>
        <taxon>Sobelivirales</taxon>
        <taxon>Solemoviridae</taxon>
        <taxon>Sobemovirus</taxon>
        <taxon>Sobemovirus TROV</taxon>
    </lineage>
</organism>
<proteinExistence type="inferred from homology"/>
<protein>
    <recommendedName>
        <fullName evidence="3">Capsid protein</fullName>
    </recommendedName>
</protein>
<dbReference type="PRINTS" id="PR00233">
    <property type="entry name" value="ICOSAHEDRAL"/>
</dbReference>
<accession>Q80QX4</accession>
<dbReference type="SUPFAM" id="SSF88633">
    <property type="entry name" value="Positive stranded ssRNA viruses"/>
    <property type="match status" value="1"/>
</dbReference>
<dbReference type="InterPro" id="IPR000937">
    <property type="entry name" value="Capsid_prot_S-dom_vir"/>
</dbReference>
<keyword evidence="4 9" id="KW-0167">Capsid protein</keyword>
<feature type="domain" description="Icosahedral viral capsid protein S" evidence="8">
    <location>
        <begin position="35"/>
        <end position="248"/>
    </location>
</feature>
<evidence type="ECO:0000313" key="10">
    <source>
        <dbReference type="Proteomes" id="UP000232451"/>
    </source>
</evidence>
<dbReference type="Proteomes" id="UP000232451">
    <property type="component" value="Segment"/>
</dbReference>
<evidence type="ECO:0000256" key="3">
    <source>
        <dbReference type="ARBA" id="ARBA00018091"/>
    </source>
</evidence>
<feature type="region of interest" description="Disordered" evidence="7">
    <location>
        <begin position="1"/>
        <end position="30"/>
    </location>
</feature>
<evidence type="ECO:0000313" key="9">
    <source>
        <dbReference type="EMBL" id="AAO24321.1"/>
    </source>
</evidence>
<evidence type="ECO:0000259" key="8">
    <source>
        <dbReference type="Pfam" id="PF00729"/>
    </source>
</evidence>
<dbReference type="GO" id="GO:0039617">
    <property type="term" value="C:T=3 icosahedral viral capsid"/>
    <property type="evidence" value="ECO:0007669"/>
    <property type="project" value="UniProtKB-KW"/>
</dbReference>
<evidence type="ECO:0000256" key="2">
    <source>
        <dbReference type="ARBA" id="ARBA00007446"/>
    </source>
</evidence>
<evidence type="ECO:0000256" key="5">
    <source>
        <dbReference type="ARBA" id="ARBA00022844"/>
    </source>
</evidence>